<dbReference type="PANTHER" id="PTHR30136:SF24">
    <property type="entry name" value="HTH-TYPE TRANSCRIPTIONAL REPRESSOR ALLR"/>
    <property type="match status" value="1"/>
</dbReference>
<dbReference type="Gene3D" id="1.10.10.10">
    <property type="entry name" value="Winged helix-like DNA-binding domain superfamily/Winged helix DNA-binding domain"/>
    <property type="match status" value="1"/>
</dbReference>
<evidence type="ECO:0000256" key="2">
    <source>
        <dbReference type="ARBA" id="ARBA00023125"/>
    </source>
</evidence>
<evidence type="ECO:0000256" key="3">
    <source>
        <dbReference type="ARBA" id="ARBA00023163"/>
    </source>
</evidence>
<dbReference type="Pfam" id="PF01614">
    <property type="entry name" value="IclR_C"/>
    <property type="match status" value="1"/>
</dbReference>
<dbReference type="PROSITE" id="PS51077">
    <property type="entry name" value="HTH_ICLR"/>
    <property type="match status" value="1"/>
</dbReference>
<dbReference type="InterPro" id="IPR036388">
    <property type="entry name" value="WH-like_DNA-bd_sf"/>
</dbReference>
<dbReference type="InterPro" id="IPR036390">
    <property type="entry name" value="WH_DNA-bd_sf"/>
</dbReference>
<dbReference type="GO" id="GO:0003700">
    <property type="term" value="F:DNA-binding transcription factor activity"/>
    <property type="evidence" value="ECO:0007669"/>
    <property type="project" value="TreeGrafter"/>
</dbReference>
<keyword evidence="2" id="KW-0238">DNA-binding</keyword>
<evidence type="ECO:0000259" key="5">
    <source>
        <dbReference type="PROSITE" id="PS51078"/>
    </source>
</evidence>
<reference evidence="6" key="1">
    <citation type="submission" date="2024-06" db="EMBL/GenBank/DDBJ databases">
        <title>Biodegradation of dimethachlon by Arthrobacter sp. K5: mechanistic insights and ecological implications.</title>
        <authorList>
            <person name="Hu S."/>
            <person name="Lu P."/>
        </authorList>
    </citation>
    <scope>NUCLEOTIDE SEQUENCE</scope>
    <source>
        <strain evidence="6">K5</strain>
    </source>
</reference>
<dbReference type="InterPro" id="IPR050707">
    <property type="entry name" value="HTH_MetabolicPath_Reg"/>
</dbReference>
<dbReference type="GO" id="GO:0003677">
    <property type="term" value="F:DNA binding"/>
    <property type="evidence" value="ECO:0007669"/>
    <property type="project" value="UniProtKB-KW"/>
</dbReference>
<dbReference type="SUPFAM" id="SSF55781">
    <property type="entry name" value="GAF domain-like"/>
    <property type="match status" value="1"/>
</dbReference>
<gene>
    <name evidence="6" type="ORF">ABRP34_19905</name>
</gene>
<dbReference type="SUPFAM" id="SSF46785">
    <property type="entry name" value="Winged helix' DNA-binding domain"/>
    <property type="match status" value="1"/>
</dbReference>
<accession>A0AAU8ER01</accession>
<dbReference type="Pfam" id="PF09339">
    <property type="entry name" value="HTH_IclR"/>
    <property type="match status" value="1"/>
</dbReference>
<dbReference type="GO" id="GO:0045892">
    <property type="term" value="P:negative regulation of DNA-templated transcription"/>
    <property type="evidence" value="ECO:0007669"/>
    <property type="project" value="TreeGrafter"/>
</dbReference>
<evidence type="ECO:0000313" key="6">
    <source>
        <dbReference type="EMBL" id="XCH11041.1"/>
    </source>
</evidence>
<dbReference type="InterPro" id="IPR029016">
    <property type="entry name" value="GAF-like_dom_sf"/>
</dbReference>
<dbReference type="InterPro" id="IPR005471">
    <property type="entry name" value="Tscrpt_reg_IclR_N"/>
</dbReference>
<feature type="domain" description="HTH iclR-type" evidence="4">
    <location>
        <begin position="10"/>
        <end position="71"/>
    </location>
</feature>
<dbReference type="InterPro" id="IPR014757">
    <property type="entry name" value="Tscrpt_reg_IclR_C"/>
</dbReference>
<name>A0AAU8ER01_9MICC</name>
<evidence type="ECO:0000259" key="4">
    <source>
        <dbReference type="PROSITE" id="PS51077"/>
    </source>
</evidence>
<sequence length="275" mass="28873">MNEDRTNPTVKSADRALAVVEFVAGKGSASFTEILEALRLPRSSAHGLLSTLCFAGWLDHNAANRQYSLGLRAWQVGQMYTGHQTLANVAKPVMDQLSSSLGETVQLALLDGVENVYIAISQSSSGMRLGSSVGMRLLAHATGIGKALLSMLEPEDAQQRLSSVALPRLTAKTVTDVKALAELVADAKANGFALDDEEYLDGCRCVAVPLTSESGGGMNAALSVTMPAARTDEEWPGSILRPLAAAAQEIRALLGVREPGIALPASLSRASRTGS</sequence>
<evidence type="ECO:0000256" key="1">
    <source>
        <dbReference type="ARBA" id="ARBA00023015"/>
    </source>
</evidence>
<dbReference type="RefSeq" id="WP_353711498.1">
    <property type="nucleotide sequence ID" value="NZ_CP159279.1"/>
</dbReference>
<dbReference type="Gene3D" id="3.30.450.40">
    <property type="match status" value="1"/>
</dbReference>
<dbReference type="SMART" id="SM00346">
    <property type="entry name" value="HTH_ICLR"/>
    <property type="match status" value="1"/>
</dbReference>
<dbReference type="PANTHER" id="PTHR30136">
    <property type="entry name" value="HELIX-TURN-HELIX TRANSCRIPTIONAL REGULATOR, ICLR FAMILY"/>
    <property type="match status" value="1"/>
</dbReference>
<feature type="domain" description="IclR-ED" evidence="5">
    <location>
        <begin position="72"/>
        <end position="256"/>
    </location>
</feature>
<protein>
    <submittedName>
        <fullName evidence="6">IclR family transcriptional regulator</fullName>
    </submittedName>
</protein>
<keyword evidence="1" id="KW-0805">Transcription regulation</keyword>
<keyword evidence="3" id="KW-0804">Transcription</keyword>
<organism evidence="6">
    <name type="scientific">Arthrobacter sp. K5</name>
    <dbReference type="NCBI Taxonomy" id="2839623"/>
    <lineage>
        <taxon>Bacteria</taxon>
        <taxon>Bacillati</taxon>
        <taxon>Actinomycetota</taxon>
        <taxon>Actinomycetes</taxon>
        <taxon>Micrococcales</taxon>
        <taxon>Micrococcaceae</taxon>
        <taxon>Arthrobacter</taxon>
    </lineage>
</organism>
<dbReference type="PROSITE" id="PS51078">
    <property type="entry name" value="ICLR_ED"/>
    <property type="match status" value="1"/>
</dbReference>
<proteinExistence type="predicted"/>
<dbReference type="EMBL" id="CP159279">
    <property type="protein sequence ID" value="XCH11041.1"/>
    <property type="molecule type" value="Genomic_DNA"/>
</dbReference>
<dbReference type="AlphaFoldDB" id="A0AAU8ER01"/>